<dbReference type="PROSITE" id="PS50003">
    <property type="entry name" value="PH_DOMAIN"/>
    <property type="match status" value="1"/>
</dbReference>
<dbReference type="SUPFAM" id="SSF103657">
    <property type="entry name" value="BAR/IMD domain-like"/>
    <property type="match status" value="1"/>
</dbReference>
<dbReference type="AlphaFoldDB" id="A0A6P8J9H0"/>
<dbReference type="InterPro" id="IPR001849">
    <property type="entry name" value="PH_domain"/>
</dbReference>
<feature type="compositionally biased region" description="Acidic residues" evidence="6">
    <location>
        <begin position="760"/>
        <end position="776"/>
    </location>
</feature>
<reference evidence="10" key="1">
    <citation type="submission" date="2025-08" db="UniProtKB">
        <authorList>
            <consortium name="RefSeq"/>
        </authorList>
    </citation>
    <scope>IDENTIFICATION</scope>
    <source>
        <tissue evidence="10">Tentacle</tissue>
    </source>
</reference>
<proteinExistence type="predicted"/>
<accession>A0A6P8J9H0</accession>
<evidence type="ECO:0000259" key="8">
    <source>
        <dbReference type="PROSITE" id="PS50115"/>
    </source>
</evidence>
<sequence length="776" mass="87131">MTFYESEMVVPGLPRYEDVLIDSPSCHQSLKFWSQKADQIAPVLSELASNVEKYHGTGVKHQKSGLNISEALGNVVKVFQDDDKISEPITKFTDVLQRIECYRDMFLNQTQLLMWEPLVKLTQDYDKAKELNTEVLKAREAMHIAWEKFSSCPHVENLQEVGLLDKLAHSLLNARRNYQKVLLQYVTMLKEIHTLKKVVILQKVLEHMLAQFSFFNFGYQTLKDIEPYMNGLFQELQESHTKVEESLKKEVETQQEMEKEAVLQQQRDGQGFAEPSSAGIGQSVASMNTQAGKIFNKIGDLFQAGSFGLAGSRKSYKAPSSPSDQEWEVIESQRTSSKDKLSSEELSNKPSSSSSTPETKPKRTHDSGVKPSPKKEHHATGKAEEAGPTTKEAGQVVAVVPPELISPTTGNKETLSENLLPAPIASLQPPTTPSLNAYKGCKTGYLRIRQKAFPKNRWPLLYFIVDKENGNLLAQGQEQTQPSTLENLLLCTVKICDSEDADRNFCFQLISTTSERVFQALTNLEVQEWITAIQEATADALRNSKAKLKSLARSNLSDDIGHKREPRSLVLNAAERIRKVAGNKYCADCSSPRPDWASINIGITICIECSGVHRNMGVHVSKVRSLTLDKWEDTTVDFMEAMGNTKANQIYEGNLREYPKPTRDSSKDDRQKFIKLKYVEQRFYKALPSEDLDPEIAKVLASRPGESEEDLFDVSEEIFDDERELMGSSPLCLIQDCQECPKGSCSEKSHHSPQLVMSDSGEDDGIEEEDNPESQC</sequence>
<dbReference type="GO" id="GO:0005096">
    <property type="term" value="F:GTPase activator activity"/>
    <property type="evidence" value="ECO:0007669"/>
    <property type="project" value="UniProtKB-KW"/>
</dbReference>
<dbReference type="PANTHER" id="PTHR23180:SF160">
    <property type="entry name" value="ADP-RIBOSYLATION FACTOR GTPASE-ACTIVATING PROTEIN EFFECTOR PROTEIN 1"/>
    <property type="match status" value="1"/>
</dbReference>
<keyword evidence="1" id="KW-0343">GTPase activation</keyword>
<dbReference type="InterPro" id="IPR037278">
    <property type="entry name" value="ARFGAP/RecO"/>
</dbReference>
<dbReference type="SUPFAM" id="SSF50729">
    <property type="entry name" value="PH domain-like"/>
    <property type="match status" value="1"/>
</dbReference>
<feature type="domain" description="PH" evidence="7">
    <location>
        <begin position="439"/>
        <end position="538"/>
    </location>
</feature>
<dbReference type="InterPro" id="IPR027267">
    <property type="entry name" value="AH/BAR_dom_sf"/>
</dbReference>
<dbReference type="PROSITE" id="PS50115">
    <property type="entry name" value="ARFGAP"/>
    <property type="match status" value="1"/>
</dbReference>
<dbReference type="SMART" id="SM00105">
    <property type="entry name" value="ArfGap"/>
    <property type="match status" value="1"/>
</dbReference>
<evidence type="ECO:0000256" key="1">
    <source>
        <dbReference type="ARBA" id="ARBA00022468"/>
    </source>
</evidence>
<dbReference type="OrthoDB" id="10070851at2759"/>
<dbReference type="GO" id="GO:0005737">
    <property type="term" value="C:cytoplasm"/>
    <property type="evidence" value="ECO:0007669"/>
    <property type="project" value="InterPro"/>
</dbReference>
<dbReference type="Pfam" id="PF01412">
    <property type="entry name" value="ArfGap"/>
    <property type="match status" value="1"/>
</dbReference>
<dbReference type="PANTHER" id="PTHR23180">
    <property type="entry name" value="CENTAURIN/ARF"/>
    <property type="match status" value="1"/>
</dbReference>
<evidence type="ECO:0000259" key="7">
    <source>
        <dbReference type="PROSITE" id="PS50003"/>
    </source>
</evidence>
<dbReference type="GeneID" id="116308164"/>
<dbReference type="FunFam" id="1.10.220.150:FF:000009">
    <property type="entry name" value="stromal membrane-associated protein 1 isoform X1"/>
    <property type="match status" value="1"/>
</dbReference>
<evidence type="ECO:0000256" key="2">
    <source>
        <dbReference type="ARBA" id="ARBA00022723"/>
    </source>
</evidence>
<feature type="domain" description="Arf-GAP" evidence="8">
    <location>
        <begin position="571"/>
        <end position="691"/>
    </location>
</feature>
<dbReference type="Pfam" id="PF00169">
    <property type="entry name" value="PH"/>
    <property type="match status" value="1"/>
</dbReference>
<dbReference type="GO" id="GO:0008270">
    <property type="term" value="F:zinc ion binding"/>
    <property type="evidence" value="ECO:0007669"/>
    <property type="project" value="UniProtKB-KW"/>
</dbReference>
<organism evidence="9 10">
    <name type="scientific">Actinia tenebrosa</name>
    <name type="common">Australian red waratah sea anemone</name>
    <dbReference type="NCBI Taxonomy" id="6105"/>
    <lineage>
        <taxon>Eukaryota</taxon>
        <taxon>Metazoa</taxon>
        <taxon>Cnidaria</taxon>
        <taxon>Anthozoa</taxon>
        <taxon>Hexacorallia</taxon>
        <taxon>Actiniaria</taxon>
        <taxon>Actiniidae</taxon>
        <taxon>Actinia</taxon>
    </lineage>
</organism>
<dbReference type="InterPro" id="IPR004148">
    <property type="entry name" value="BAR_dom"/>
</dbReference>
<keyword evidence="9" id="KW-1185">Reference proteome</keyword>
<dbReference type="InterPro" id="IPR011993">
    <property type="entry name" value="PH-like_dom_sf"/>
</dbReference>
<evidence type="ECO:0000256" key="5">
    <source>
        <dbReference type="PROSITE-ProRule" id="PRU00288"/>
    </source>
</evidence>
<dbReference type="Gene3D" id="2.30.29.30">
    <property type="entry name" value="Pleckstrin-homology domain (PH domain)/Phosphotyrosine-binding domain (PTB)"/>
    <property type="match status" value="1"/>
</dbReference>
<dbReference type="Gene3D" id="1.20.1270.60">
    <property type="entry name" value="Arfaptin homology (AH) domain/BAR domain"/>
    <property type="match status" value="1"/>
</dbReference>
<evidence type="ECO:0000256" key="4">
    <source>
        <dbReference type="ARBA" id="ARBA00022833"/>
    </source>
</evidence>
<dbReference type="InterPro" id="IPR001164">
    <property type="entry name" value="ArfGAP_dom"/>
</dbReference>
<dbReference type="KEGG" id="aten:116308164"/>
<dbReference type="CDD" id="cd08204">
    <property type="entry name" value="ArfGap"/>
    <property type="match status" value="1"/>
</dbReference>
<dbReference type="SUPFAM" id="SSF57863">
    <property type="entry name" value="ArfGap/RecO-like zinc finger"/>
    <property type="match status" value="1"/>
</dbReference>
<feature type="region of interest" description="Disordered" evidence="6">
    <location>
        <begin position="311"/>
        <end position="392"/>
    </location>
</feature>
<keyword evidence="2" id="KW-0479">Metal-binding</keyword>
<dbReference type="SMART" id="SM00233">
    <property type="entry name" value="PH"/>
    <property type="match status" value="1"/>
</dbReference>
<feature type="compositionally biased region" description="Basic and acidic residues" evidence="6">
    <location>
        <begin position="336"/>
        <end position="347"/>
    </location>
</feature>
<evidence type="ECO:0000313" key="10">
    <source>
        <dbReference type="RefSeq" id="XP_031574408.1"/>
    </source>
</evidence>
<dbReference type="RefSeq" id="XP_031574408.1">
    <property type="nucleotide sequence ID" value="XM_031718548.1"/>
</dbReference>
<evidence type="ECO:0000256" key="6">
    <source>
        <dbReference type="SAM" id="MobiDB-lite"/>
    </source>
</evidence>
<feature type="compositionally biased region" description="Low complexity" evidence="6">
    <location>
        <begin position="348"/>
        <end position="358"/>
    </location>
</feature>
<gene>
    <name evidence="10" type="primary">LOC116308164</name>
</gene>
<name>A0A6P8J9H0_ACTTE</name>
<keyword evidence="3 5" id="KW-0863">Zinc-finger</keyword>
<dbReference type="InterPro" id="IPR045258">
    <property type="entry name" value="ACAP1/2/3-like"/>
</dbReference>
<feature type="compositionally biased region" description="Basic and acidic residues" evidence="6">
    <location>
        <begin position="359"/>
        <end position="368"/>
    </location>
</feature>
<protein>
    <submittedName>
        <fullName evidence="10">Arf-GAP with coiled-coil, ANK repeat and PH domain-containing protein 3-like isoform X1</fullName>
    </submittedName>
</protein>
<dbReference type="PRINTS" id="PR00405">
    <property type="entry name" value="REVINTRACTNG"/>
</dbReference>
<evidence type="ECO:0000313" key="9">
    <source>
        <dbReference type="Proteomes" id="UP000515163"/>
    </source>
</evidence>
<keyword evidence="4" id="KW-0862">Zinc</keyword>
<feature type="region of interest" description="Disordered" evidence="6">
    <location>
        <begin position="741"/>
        <end position="776"/>
    </location>
</feature>
<dbReference type="InParanoid" id="A0A6P8J9H0"/>
<dbReference type="Gene3D" id="1.10.220.150">
    <property type="entry name" value="Arf GTPase activating protein"/>
    <property type="match status" value="1"/>
</dbReference>
<dbReference type="InterPro" id="IPR038508">
    <property type="entry name" value="ArfGAP_dom_sf"/>
</dbReference>
<evidence type="ECO:0000256" key="3">
    <source>
        <dbReference type="ARBA" id="ARBA00022771"/>
    </source>
</evidence>
<dbReference type="Proteomes" id="UP000515163">
    <property type="component" value="Unplaced"/>
</dbReference>
<dbReference type="Pfam" id="PF16746">
    <property type="entry name" value="BAR_3"/>
    <property type="match status" value="1"/>
</dbReference>